<evidence type="ECO:0000256" key="1">
    <source>
        <dbReference type="SAM" id="MobiDB-lite"/>
    </source>
</evidence>
<dbReference type="AlphaFoldDB" id="A0A139AB09"/>
<feature type="region of interest" description="Disordered" evidence="1">
    <location>
        <begin position="64"/>
        <end position="83"/>
    </location>
</feature>
<sequence length="83" mass="9288">MAFPRSYLFLLDPIDVEDAREIELLSNYLDLLEKLDLPSRLQPSTREDTGSLSFSSDNILVRQLQVAPPPDQSGPEGFEGVKP</sequence>
<name>A0A139AB09_GONPJ</name>
<evidence type="ECO:0000313" key="3">
    <source>
        <dbReference type="Proteomes" id="UP000070544"/>
    </source>
</evidence>
<proteinExistence type="predicted"/>
<accession>A0A139AB09</accession>
<protein>
    <submittedName>
        <fullName evidence="2">Uncharacterized protein</fullName>
    </submittedName>
</protein>
<reference evidence="2 3" key="1">
    <citation type="journal article" date="2015" name="Genome Biol. Evol.">
        <title>Phylogenomic analyses indicate that early fungi evolved digesting cell walls of algal ancestors of land plants.</title>
        <authorList>
            <person name="Chang Y."/>
            <person name="Wang S."/>
            <person name="Sekimoto S."/>
            <person name="Aerts A.L."/>
            <person name="Choi C."/>
            <person name="Clum A."/>
            <person name="LaButti K.M."/>
            <person name="Lindquist E.A."/>
            <person name="Yee Ngan C."/>
            <person name="Ohm R.A."/>
            <person name="Salamov A.A."/>
            <person name="Grigoriev I.V."/>
            <person name="Spatafora J.W."/>
            <person name="Berbee M.L."/>
        </authorList>
    </citation>
    <scope>NUCLEOTIDE SEQUENCE [LARGE SCALE GENOMIC DNA]</scope>
    <source>
        <strain evidence="2 3">JEL478</strain>
    </source>
</reference>
<gene>
    <name evidence="2" type="ORF">M427DRAFT_58180</name>
</gene>
<organism evidence="2 3">
    <name type="scientific">Gonapodya prolifera (strain JEL478)</name>
    <name type="common">Monoblepharis prolifera</name>
    <dbReference type="NCBI Taxonomy" id="1344416"/>
    <lineage>
        <taxon>Eukaryota</taxon>
        <taxon>Fungi</taxon>
        <taxon>Fungi incertae sedis</taxon>
        <taxon>Chytridiomycota</taxon>
        <taxon>Chytridiomycota incertae sedis</taxon>
        <taxon>Monoblepharidomycetes</taxon>
        <taxon>Monoblepharidales</taxon>
        <taxon>Gonapodyaceae</taxon>
        <taxon>Gonapodya</taxon>
    </lineage>
</organism>
<keyword evidence="3" id="KW-1185">Reference proteome</keyword>
<dbReference type="EMBL" id="KQ965773">
    <property type="protein sequence ID" value="KXS13930.1"/>
    <property type="molecule type" value="Genomic_DNA"/>
</dbReference>
<evidence type="ECO:0000313" key="2">
    <source>
        <dbReference type="EMBL" id="KXS13930.1"/>
    </source>
</evidence>
<dbReference type="Proteomes" id="UP000070544">
    <property type="component" value="Unassembled WGS sequence"/>
</dbReference>